<keyword evidence="4" id="KW-0732">Signal</keyword>
<feature type="domain" description="Receptor L-domain" evidence="6">
    <location>
        <begin position="54"/>
        <end position="144"/>
    </location>
</feature>
<dbReference type="InterPro" id="IPR000494">
    <property type="entry name" value="Rcpt_L-dom"/>
</dbReference>
<keyword evidence="8" id="KW-1185">Reference proteome</keyword>
<dbReference type="PANTHER" id="PTHR31018:SF3">
    <property type="entry name" value="RECEPTOR PROTEIN-TYROSINE KINASE"/>
    <property type="match status" value="1"/>
</dbReference>
<evidence type="ECO:0000256" key="4">
    <source>
        <dbReference type="ARBA" id="ARBA00022729"/>
    </source>
</evidence>
<evidence type="ECO:0000259" key="6">
    <source>
        <dbReference type="Pfam" id="PF01030"/>
    </source>
</evidence>
<protein>
    <recommendedName>
        <fullName evidence="6">Receptor L-domain domain-containing protein</fullName>
    </recommendedName>
</protein>
<accession>A0A2V4A6D0</accession>
<dbReference type="InterPro" id="IPR051648">
    <property type="entry name" value="CWI-Assembly_Regulator"/>
</dbReference>
<dbReference type="GO" id="GO:0030313">
    <property type="term" value="C:cell envelope"/>
    <property type="evidence" value="ECO:0007669"/>
    <property type="project" value="UniProtKB-SubCell"/>
</dbReference>
<gene>
    <name evidence="7" type="ORF">DF185_02215</name>
</gene>
<evidence type="ECO:0000256" key="2">
    <source>
        <dbReference type="ARBA" id="ARBA00022512"/>
    </source>
</evidence>
<organism evidence="7 8">
    <name type="scientific">Marinifilum breve</name>
    <dbReference type="NCBI Taxonomy" id="2184082"/>
    <lineage>
        <taxon>Bacteria</taxon>
        <taxon>Pseudomonadati</taxon>
        <taxon>Bacteroidota</taxon>
        <taxon>Bacteroidia</taxon>
        <taxon>Marinilabiliales</taxon>
        <taxon>Marinifilaceae</taxon>
    </lineage>
</organism>
<evidence type="ECO:0000313" key="8">
    <source>
        <dbReference type="Proteomes" id="UP000248079"/>
    </source>
</evidence>
<evidence type="ECO:0000256" key="5">
    <source>
        <dbReference type="ARBA" id="ARBA00023180"/>
    </source>
</evidence>
<evidence type="ECO:0000313" key="7">
    <source>
        <dbReference type="EMBL" id="PXY02930.1"/>
    </source>
</evidence>
<sequence>MKKIVVLLISIILFSCNKEDDNCKPETEAEVVYDGYAVLLTQEEVDEFSAAGYTKITGGLTIGQNSEAKSPIKDLSGLSKLNSIGGWLTIANNPVLLNLEGLEGLKRVEGNVHIIDNNSLSTMKGLDNLMMISISLKISKNSKLKNLDGLESLIVIGQDLELLHNYELDNVMGLSGLSSIGGKMYFSMNSSLSTLHGLNNLIHIGDKLEILNNSDGSLTSISGLRNLTTDLLEIEIIGTELSDFDGLNSLTSVSSLNIQNNSKLKSFNGLNGIFQIRNNFTIHNCAIKNLHGLERLNAVHGIITIQYNSNLENIDALANFTGTFTNKVNINNNPALNDFCGLNLLSNNFNGEFIIVDNAYNPSIADIIDGNCSQ</sequence>
<reference evidence="7 8" key="1">
    <citation type="submission" date="2018-05" db="EMBL/GenBank/DDBJ databases">
        <title>Marinifilum breve JC075T sp. nov., a marine bacterium isolated from Yongle Blue Hole in the South China Sea.</title>
        <authorList>
            <person name="Fu T."/>
        </authorList>
    </citation>
    <scope>NUCLEOTIDE SEQUENCE [LARGE SCALE GENOMIC DNA]</scope>
    <source>
        <strain evidence="7 8">JC075</strain>
    </source>
</reference>
<keyword evidence="2" id="KW-0134">Cell wall</keyword>
<keyword evidence="3" id="KW-0964">Secreted</keyword>
<proteinExistence type="predicted"/>
<dbReference type="InterPro" id="IPR036941">
    <property type="entry name" value="Rcpt_L-dom_sf"/>
</dbReference>
<dbReference type="Gene3D" id="3.80.20.20">
    <property type="entry name" value="Receptor L-domain"/>
    <property type="match status" value="1"/>
</dbReference>
<dbReference type="PANTHER" id="PTHR31018">
    <property type="entry name" value="SPORULATION-SPECIFIC PROTEIN-RELATED"/>
    <property type="match status" value="1"/>
</dbReference>
<name>A0A2V4A6D0_9BACT</name>
<dbReference type="Pfam" id="PF01030">
    <property type="entry name" value="Recep_L_domain"/>
    <property type="match status" value="1"/>
</dbReference>
<dbReference type="OrthoDB" id="1098431at2"/>
<evidence type="ECO:0000256" key="3">
    <source>
        <dbReference type="ARBA" id="ARBA00022525"/>
    </source>
</evidence>
<dbReference type="RefSeq" id="WP_110359087.1">
    <property type="nucleotide sequence ID" value="NZ_QFLI01000001.1"/>
</dbReference>
<comment type="subcellular location">
    <subcellularLocation>
        <location evidence="1">Secreted</location>
        <location evidence="1">Cell wall</location>
    </subcellularLocation>
</comment>
<dbReference type="PROSITE" id="PS51257">
    <property type="entry name" value="PROKAR_LIPOPROTEIN"/>
    <property type="match status" value="1"/>
</dbReference>
<keyword evidence="5" id="KW-0325">Glycoprotein</keyword>
<dbReference type="EMBL" id="QFLI01000001">
    <property type="protein sequence ID" value="PXY02930.1"/>
    <property type="molecule type" value="Genomic_DNA"/>
</dbReference>
<comment type="caution">
    <text evidence="7">The sequence shown here is derived from an EMBL/GenBank/DDBJ whole genome shotgun (WGS) entry which is preliminary data.</text>
</comment>
<dbReference type="AlphaFoldDB" id="A0A2V4A6D0"/>
<evidence type="ECO:0000256" key="1">
    <source>
        <dbReference type="ARBA" id="ARBA00004191"/>
    </source>
</evidence>
<dbReference type="SUPFAM" id="SSF52058">
    <property type="entry name" value="L domain-like"/>
    <property type="match status" value="3"/>
</dbReference>
<dbReference type="Proteomes" id="UP000248079">
    <property type="component" value="Unassembled WGS sequence"/>
</dbReference>